<evidence type="ECO:0008006" key="3">
    <source>
        <dbReference type="Google" id="ProtNLM"/>
    </source>
</evidence>
<gene>
    <name evidence="1" type="ORF">E0F88_16460</name>
</gene>
<dbReference type="AlphaFoldDB" id="A0A4V2Z414"/>
<reference evidence="1 2" key="1">
    <citation type="submission" date="2019-03" db="EMBL/GenBank/DDBJ databases">
        <title>Dyadobacter AR-3-6 sp. nov., isolated from arctic soil.</title>
        <authorList>
            <person name="Chaudhary D.K."/>
        </authorList>
    </citation>
    <scope>NUCLEOTIDE SEQUENCE [LARGE SCALE GENOMIC DNA]</scope>
    <source>
        <strain evidence="1 2">AR-3-6</strain>
    </source>
</reference>
<protein>
    <recommendedName>
        <fullName evidence="3">Type I restriction enzyme R protein N-terminal domain-containing protein</fullName>
    </recommendedName>
</protein>
<dbReference type="OrthoDB" id="2958820at2"/>
<evidence type="ECO:0000313" key="1">
    <source>
        <dbReference type="EMBL" id="TDE14778.1"/>
    </source>
</evidence>
<sequence length="143" mass="16562">MIELYIYDQKVQSLFFLLGQAENDISYSVAYAFSQSTSFLTLFLKEIGITAAIQEDQIRIRLQQYEHNQGYTDFEIIQPEDFHIIVEAKRGWVFPSDAQIDRYYSSLSYRHSKAAQKQLVIFNESTVAFTASNFNMTARCDLG</sequence>
<name>A0A4V2Z414_9BACT</name>
<accession>A0A4V2Z414</accession>
<dbReference type="Proteomes" id="UP000294850">
    <property type="component" value="Unassembled WGS sequence"/>
</dbReference>
<comment type="caution">
    <text evidence="1">The sequence shown here is derived from an EMBL/GenBank/DDBJ whole genome shotgun (WGS) entry which is preliminary data.</text>
</comment>
<organism evidence="1 2">
    <name type="scientific">Dyadobacter psychrotolerans</name>
    <dbReference type="NCBI Taxonomy" id="2541721"/>
    <lineage>
        <taxon>Bacteria</taxon>
        <taxon>Pseudomonadati</taxon>
        <taxon>Bacteroidota</taxon>
        <taxon>Cytophagia</taxon>
        <taxon>Cytophagales</taxon>
        <taxon>Spirosomataceae</taxon>
        <taxon>Dyadobacter</taxon>
    </lineage>
</organism>
<dbReference type="RefSeq" id="WP_131959362.1">
    <property type="nucleotide sequence ID" value="NZ_SMFL01000005.1"/>
</dbReference>
<keyword evidence="2" id="KW-1185">Reference proteome</keyword>
<evidence type="ECO:0000313" key="2">
    <source>
        <dbReference type="Proteomes" id="UP000294850"/>
    </source>
</evidence>
<dbReference type="EMBL" id="SMFL01000005">
    <property type="protein sequence ID" value="TDE14778.1"/>
    <property type="molecule type" value="Genomic_DNA"/>
</dbReference>
<proteinExistence type="predicted"/>